<dbReference type="Pfam" id="PF00107">
    <property type="entry name" value="ADH_zinc_N"/>
    <property type="match status" value="1"/>
</dbReference>
<dbReference type="SMART" id="SM00829">
    <property type="entry name" value="PKS_ER"/>
    <property type="match status" value="1"/>
</dbReference>
<dbReference type="Gene3D" id="3.40.50.720">
    <property type="entry name" value="NAD(P)-binding Rossmann-like Domain"/>
    <property type="match status" value="1"/>
</dbReference>
<protein>
    <recommendedName>
        <fullName evidence="3">Enoyl reductase (ER) domain-containing protein</fullName>
    </recommendedName>
</protein>
<evidence type="ECO:0000313" key="4">
    <source>
        <dbReference type="EMBL" id="KPM41141.1"/>
    </source>
</evidence>
<comment type="similarity">
    <text evidence="1">Belongs to the zinc-containing alcohol dehydrogenase family.</text>
</comment>
<name>A0A0P7BL69_9HYPO</name>
<dbReference type="Pfam" id="PF08240">
    <property type="entry name" value="ADH_N"/>
    <property type="match status" value="1"/>
</dbReference>
<feature type="domain" description="Enoyl reductase (ER)" evidence="3">
    <location>
        <begin position="16"/>
        <end position="295"/>
    </location>
</feature>
<evidence type="ECO:0000259" key="3">
    <source>
        <dbReference type="SMART" id="SM00829"/>
    </source>
</evidence>
<sequence length="295" mass="31377">MSAPTLHTASILSAPKAQLEIGARKTPRISSDEVLIKVTASAINPIDWKLRDEFGSILNYPTVLGSNAAGVIVSVGDGITDFAVGDRVLFQGIINDSDASTFQQYCKMPAALVAKTPGNISDDQAAGVCLATMAAFTALYSESGHGIQPPWSQGGEQFGRGKAIVILGGSSSVGQYAIQLAKMSGFEAIITNSSPAHFDTLLALGATTVLDRSAATTTEYAKAVGSLDVSLVLDAISIEATNTEAEQGQDCTWWTFFFGNRVGYEQEGSERHQDCDTVLEIKMKIFMPYQMPNHL</sequence>
<dbReference type="SUPFAM" id="SSF51735">
    <property type="entry name" value="NAD(P)-binding Rossmann-fold domains"/>
    <property type="match status" value="1"/>
</dbReference>
<dbReference type="Gene3D" id="3.90.180.10">
    <property type="entry name" value="Medium-chain alcohol dehydrogenases, catalytic domain"/>
    <property type="match status" value="1"/>
</dbReference>
<proteinExistence type="inferred from homology"/>
<dbReference type="SUPFAM" id="SSF50129">
    <property type="entry name" value="GroES-like"/>
    <property type="match status" value="1"/>
</dbReference>
<organism evidence="4 5">
    <name type="scientific">Neonectria ditissima</name>
    <dbReference type="NCBI Taxonomy" id="78410"/>
    <lineage>
        <taxon>Eukaryota</taxon>
        <taxon>Fungi</taxon>
        <taxon>Dikarya</taxon>
        <taxon>Ascomycota</taxon>
        <taxon>Pezizomycotina</taxon>
        <taxon>Sordariomycetes</taxon>
        <taxon>Hypocreomycetidae</taxon>
        <taxon>Hypocreales</taxon>
        <taxon>Nectriaceae</taxon>
        <taxon>Neonectria</taxon>
    </lineage>
</organism>
<dbReference type="PANTHER" id="PTHR45348">
    <property type="entry name" value="HYPOTHETICAL OXIDOREDUCTASE (EUROFUNG)"/>
    <property type="match status" value="1"/>
</dbReference>
<evidence type="ECO:0000313" key="5">
    <source>
        <dbReference type="Proteomes" id="UP000050424"/>
    </source>
</evidence>
<reference evidence="4 5" key="1">
    <citation type="submission" date="2015-09" db="EMBL/GenBank/DDBJ databases">
        <title>Draft genome of a European isolate of the apple canker pathogen Neonectria ditissima.</title>
        <authorList>
            <person name="Gomez-Cortecero A."/>
            <person name="Harrison R.J."/>
            <person name="Armitage A.D."/>
        </authorList>
    </citation>
    <scope>NUCLEOTIDE SEQUENCE [LARGE SCALE GENOMIC DNA]</scope>
    <source>
        <strain evidence="4 5">R09/05</strain>
    </source>
</reference>
<dbReference type="InterPro" id="IPR020843">
    <property type="entry name" value="ER"/>
</dbReference>
<evidence type="ECO:0000256" key="2">
    <source>
        <dbReference type="ARBA" id="ARBA00023002"/>
    </source>
</evidence>
<dbReference type="OrthoDB" id="10257049at2759"/>
<dbReference type="InterPro" id="IPR047122">
    <property type="entry name" value="Trans-enoyl_RdTase-like"/>
</dbReference>
<dbReference type="CDD" id="cd08249">
    <property type="entry name" value="enoyl_reductase_like"/>
    <property type="match status" value="1"/>
</dbReference>
<dbReference type="GO" id="GO:0016651">
    <property type="term" value="F:oxidoreductase activity, acting on NAD(P)H"/>
    <property type="evidence" value="ECO:0007669"/>
    <property type="project" value="InterPro"/>
</dbReference>
<dbReference type="AlphaFoldDB" id="A0A0P7BL69"/>
<comment type="caution">
    <text evidence="4">The sequence shown here is derived from an EMBL/GenBank/DDBJ whole genome shotgun (WGS) entry which is preliminary data.</text>
</comment>
<dbReference type="Proteomes" id="UP000050424">
    <property type="component" value="Unassembled WGS sequence"/>
</dbReference>
<dbReference type="InterPro" id="IPR011032">
    <property type="entry name" value="GroES-like_sf"/>
</dbReference>
<keyword evidence="5" id="KW-1185">Reference proteome</keyword>
<keyword evidence="2" id="KW-0560">Oxidoreductase</keyword>
<dbReference type="InterPro" id="IPR013154">
    <property type="entry name" value="ADH-like_N"/>
</dbReference>
<evidence type="ECO:0000256" key="1">
    <source>
        <dbReference type="ARBA" id="ARBA00008072"/>
    </source>
</evidence>
<accession>A0A0P7BL69</accession>
<dbReference type="InterPro" id="IPR036291">
    <property type="entry name" value="NAD(P)-bd_dom_sf"/>
</dbReference>
<gene>
    <name evidence="4" type="ORF">AK830_g5445</name>
</gene>
<dbReference type="EMBL" id="LKCW01000070">
    <property type="protein sequence ID" value="KPM41141.1"/>
    <property type="molecule type" value="Genomic_DNA"/>
</dbReference>
<dbReference type="PANTHER" id="PTHR45348:SF2">
    <property type="entry name" value="ZINC-TYPE ALCOHOL DEHYDROGENASE-LIKE PROTEIN C2E1P3.01"/>
    <property type="match status" value="1"/>
</dbReference>
<dbReference type="InterPro" id="IPR013149">
    <property type="entry name" value="ADH-like_C"/>
</dbReference>
<dbReference type="STRING" id="78410.A0A0P7BL69"/>